<keyword evidence="3" id="KW-1185">Reference proteome</keyword>
<evidence type="ECO:0000313" key="3">
    <source>
        <dbReference type="Proteomes" id="UP000236333"/>
    </source>
</evidence>
<evidence type="ECO:0000313" key="2">
    <source>
        <dbReference type="EMBL" id="PNH05369.1"/>
    </source>
</evidence>
<dbReference type="OrthoDB" id="10248398at2759"/>
<comment type="caution">
    <text evidence="2">The sequence shown here is derived from an EMBL/GenBank/DDBJ whole genome shotgun (WGS) entry which is preliminary data.</text>
</comment>
<dbReference type="Proteomes" id="UP000236333">
    <property type="component" value="Unassembled WGS sequence"/>
</dbReference>
<dbReference type="GO" id="GO:0006606">
    <property type="term" value="P:protein import into nucleus"/>
    <property type="evidence" value="ECO:0007669"/>
    <property type="project" value="TreeGrafter"/>
</dbReference>
<dbReference type="PANTHER" id="PTHR12925:SF0">
    <property type="entry name" value="PROTEIN HIKESHI"/>
    <property type="match status" value="1"/>
</dbReference>
<feature type="domain" description="Hikeshi-like C-terminal" evidence="1">
    <location>
        <begin position="131"/>
        <end position="182"/>
    </location>
</feature>
<dbReference type="InterPro" id="IPR048364">
    <property type="entry name" value="Hikeshi-like_C"/>
</dbReference>
<dbReference type="PANTHER" id="PTHR12925">
    <property type="entry name" value="HIKESHI FAMILY MEMBER"/>
    <property type="match status" value="1"/>
</dbReference>
<dbReference type="InterPro" id="IPR031318">
    <property type="entry name" value="OPI10"/>
</dbReference>
<dbReference type="AlphaFoldDB" id="A0A2J7ZYM5"/>
<dbReference type="EMBL" id="PGGS01000311">
    <property type="protein sequence ID" value="PNH05369.1"/>
    <property type="molecule type" value="Genomic_DNA"/>
</dbReference>
<organism evidence="2 3">
    <name type="scientific">Tetrabaena socialis</name>
    <dbReference type="NCBI Taxonomy" id="47790"/>
    <lineage>
        <taxon>Eukaryota</taxon>
        <taxon>Viridiplantae</taxon>
        <taxon>Chlorophyta</taxon>
        <taxon>core chlorophytes</taxon>
        <taxon>Chlorophyceae</taxon>
        <taxon>CS clade</taxon>
        <taxon>Chlamydomonadales</taxon>
        <taxon>Tetrabaenaceae</taxon>
        <taxon>Tetrabaena</taxon>
    </lineage>
</organism>
<accession>A0A2J7ZYM5</accession>
<reference evidence="2 3" key="1">
    <citation type="journal article" date="2017" name="Mol. Biol. Evol.">
        <title>The 4-celled Tetrabaena socialis nuclear genome reveals the essential components for genetic control of cell number at the origin of multicellularity in the volvocine lineage.</title>
        <authorList>
            <person name="Featherston J."/>
            <person name="Arakaki Y."/>
            <person name="Hanschen E.R."/>
            <person name="Ferris P.J."/>
            <person name="Michod R.E."/>
            <person name="Olson B.J.S.C."/>
            <person name="Nozaki H."/>
            <person name="Durand P.M."/>
        </authorList>
    </citation>
    <scope>NUCLEOTIDE SEQUENCE [LARGE SCALE GENOMIC DNA]</scope>
    <source>
        <strain evidence="2 3">NIES-571</strain>
    </source>
</reference>
<dbReference type="GO" id="GO:0005829">
    <property type="term" value="C:cytosol"/>
    <property type="evidence" value="ECO:0007669"/>
    <property type="project" value="TreeGrafter"/>
</dbReference>
<dbReference type="GO" id="GO:0005634">
    <property type="term" value="C:nucleus"/>
    <property type="evidence" value="ECO:0007669"/>
    <property type="project" value="TreeGrafter"/>
</dbReference>
<gene>
    <name evidence="2" type="ORF">TSOC_008376</name>
</gene>
<dbReference type="GO" id="GO:0061608">
    <property type="term" value="F:nuclear import signal receptor activity"/>
    <property type="evidence" value="ECO:0007669"/>
    <property type="project" value="TreeGrafter"/>
</dbReference>
<sequence length="188" mass="20783">MFSLSVPEDAVLQRCGPGEVVGDEAMLAAIRQPCRAQVVSNSAVLLEFSESMGPGVRAAFDRKASRGRVNFLAALPVFSSLSRRTVARLAPACFRPWPEATPPTTVQIGISVEAGAELMGKEGRKLGAKHDFARLVATDLFRFLESFQTQQMGDMLAVPANALDRWFQRFTDKFKKDPNFLTRREESF</sequence>
<dbReference type="Pfam" id="PF21057">
    <property type="entry name" value="Hikeshi-like_C"/>
    <property type="match status" value="1"/>
</dbReference>
<proteinExistence type="predicted"/>
<name>A0A2J7ZYM5_9CHLO</name>
<evidence type="ECO:0000259" key="1">
    <source>
        <dbReference type="Pfam" id="PF21057"/>
    </source>
</evidence>
<protein>
    <recommendedName>
        <fullName evidence="1">Hikeshi-like C-terminal domain-containing protein</fullName>
    </recommendedName>
</protein>